<dbReference type="Proteomes" id="UP000019116">
    <property type="component" value="Chromosome 1B"/>
</dbReference>
<dbReference type="PANTHER" id="PTHR33085:SF119">
    <property type="entry name" value="DUF1618 DOMAIN-CONTAINING PROTEIN"/>
    <property type="match status" value="1"/>
</dbReference>
<dbReference type="Pfam" id="PF07893">
    <property type="entry name" value="DUF1668"/>
    <property type="match status" value="1"/>
</dbReference>
<sequence length="375" mass="42456">MNRRFVNLVMHNWVEGVYSVRRINPYNHLFYPSAKAALEAADEAAKYKDYFPVMQSLQLPDPGIKFTATPSGVGLDMFALFNPRGTSEGRIVFSNSIGEAVLYDADKQLFNTMGCLNEPKGADPMCLPIEHPGTDQDSLYVLDSCPWKADSRCFEVLEFMPECSELSNLRATWRWRLLPPPPFVRQPGYKPSSVLSYTTTVDSYGFSTIYISCEGSIGTYSFQTAHHDSKHRLGWSHSEEWKHAGKWKLPFNGRAQYIPEFNLWFGFSAIWPNNLCAVDLSAMVHEQTPTEQQAWQDLNPPEGVAWIPIRRELLNLGDGKFVIAKTFKAESTGQQFAVLTGVEMMHGVGDDQTLQMVKHKCARYAFTTDAIKWVL</sequence>
<evidence type="ECO:0000313" key="2">
    <source>
        <dbReference type="Proteomes" id="UP000019116"/>
    </source>
</evidence>
<organism evidence="1">
    <name type="scientific">Triticum aestivum</name>
    <name type="common">Wheat</name>
    <dbReference type="NCBI Taxonomy" id="4565"/>
    <lineage>
        <taxon>Eukaryota</taxon>
        <taxon>Viridiplantae</taxon>
        <taxon>Streptophyta</taxon>
        <taxon>Embryophyta</taxon>
        <taxon>Tracheophyta</taxon>
        <taxon>Spermatophyta</taxon>
        <taxon>Magnoliopsida</taxon>
        <taxon>Liliopsida</taxon>
        <taxon>Poales</taxon>
        <taxon>Poaceae</taxon>
        <taxon>BOP clade</taxon>
        <taxon>Pooideae</taxon>
        <taxon>Triticodae</taxon>
        <taxon>Triticeae</taxon>
        <taxon>Triticinae</taxon>
        <taxon>Triticum</taxon>
    </lineage>
</organism>
<evidence type="ECO:0008006" key="3">
    <source>
        <dbReference type="Google" id="ProtNLM"/>
    </source>
</evidence>
<dbReference type="Gramene" id="TraesJAG1B03G00333980.1">
    <property type="protein sequence ID" value="TraesJAG1B03G00333980.1.CDS1"/>
    <property type="gene ID" value="TraesJAG1B03G00333980"/>
</dbReference>
<protein>
    <recommendedName>
        <fullName evidence="3">DUF1618 domain-containing protein</fullName>
    </recommendedName>
</protein>
<gene>
    <name evidence="1" type="primary">LOC123136647</name>
</gene>
<dbReference type="Gramene" id="TraesLDM1B03G00334550.3">
    <property type="protein sequence ID" value="TraesLDM1B03G00334550.3.CDS1"/>
    <property type="gene ID" value="TraesLDM1B03G00334550"/>
</dbReference>
<dbReference type="Gramene" id="TraesCS1B03G0837900.1">
    <property type="protein sequence ID" value="TraesCS1B03G0837900.1.CDS1"/>
    <property type="gene ID" value="TraesCS1B03G0837900"/>
</dbReference>
<accession>A0A3B5Z0H5</accession>
<dbReference type="Gramene" id="TraesPARA_EIv1.0_0183390.4">
    <property type="protein sequence ID" value="TraesPARA_EIv1.0_0183390.4.CDS1"/>
    <property type="gene ID" value="TraesPARA_EIv1.0_0183390"/>
</dbReference>
<keyword evidence="2" id="KW-1185">Reference proteome</keyword>
<dbReference type="OMA" id="NTHRWNE"/>
<dbReference type="Gramene" id="TraesSYM1B03G00341480.1">
    <property type="protein sequence ID" value="TraesSYM1B03G00341480.1.CDS1"/>
    <property type="gene ID" value="TraesSYM1B03G00341480"/>
</dbReference>
<dbReference type="AlphaFoldDB" id="A0A3B5Z0H5"/>
<dbReference type="Gramene" id="TraesCS1B02G303200.1">
    <property type="protein sequence ID" value="TraesCS1B02G303200.1.cds1"/>
    <property type="gene ID" value="TraesCS1B02G303200"/>
</dbReference>
<name>A0A3B5Z0H5_WHEAT</name>
<dbReference type="Gramene" id="TraesNOR1B03G00338250.2">
    <property type="protein sequence ID" value="TraesNOR1B03G00338250.2.CDS1"/>
    <property type="gene ID" value="TraesNOR1B03G00338250"/>
</dbReference>
<dbReference type="Gramene" id="TraesNOR1B03G00338250.1">
    <property type="protein sequence ID" value="TraesNOR1B03G00338250.1.CDS1"/>
    <property type="gene ID" value="TraesNOR1B03G00338250"/>
</dbReference>
<dbReference type="EnsemblPlants" id="TraesCS1B02G303200.1">
    <property type="protein sequence ID" value="TraesCS1B02G303200.1.cds1"/>
    <property type="gene ID" value="TraesCS1B02G303200"/>
</dbReference>
<reference evidence="1" key="2">
    <citation type="submission" date="2018-10" db="UniProtKB">
        <authorList>
            <consortium name="EnsemblPlants"/>
        </authorList>
    </citation>
    <scope>IDENTIFICATION</scope>
</reference>
<dbReference type="GeneID" id="123136647"/>
<proteinExistence type="predicted"/>
<evidence type="ECO:0000313" key="1">
    <source>
        <dbReference type="EnsemblPlants" id="TraesCS1B02G303200.1.cds1"/>
    </source>
</evidence>
<dbReference type="Gramene" id="TraesLDM1B03G00334550.1">
    <property type="protein sequence ID" value="TraesLDM1B03G00334550.1.CDS1"/>
    <property type="gene ID" value="TraesLDM1B03G00334550"/>
</dbReference>
<dbReference type="InterPro" id="IPR012871">
    <property type="entry name" value="DUF1668_ORYSA"/>
</dbReference>
<reference evidence="1" key="1">
    <citation type="submission" date="2018-08" db="EMBL/GenBank/DDBJ databases">
        <authorList>
            <person name="Rossello M."/>
        </authorList>
    </citation>
    <scope>NUCLEOTIDE SEQUENCE [LARGE SCALE GENOMIC DNA]</scope>
    <source>
        <strain evidence="1">cv. Chinese Spring</strain>
    </source>
</reference>
<dbReference type="Gramene" id="TraesSTA1B03G00332970.1">
    <property type="protein sequence ID" value="TraesSTA1B03G00332970.1.CDS1"/>
    <property type="gene ID" value="TraesSTA1B03G00332970"/>
</dbReference>
<dbReference type="Gramene" id="TraesPARA_EIv1.0_0183390.3">
    <property type="protein sequence ID" value="TraesPARA_EIv1.0_0183390.3.CDS1"/>
    <property type="gene ID" value="TraesPARA_EIv1.0_0183390"/>
</dbReference>
<dbReference type="Gramene" id="TraesWEE_scaffold_005449_01G000200.1">
    <property type="protein sequence ID" value="TraesWEE_scaffold_005449_01G000200.1"/>
    <property type="gene ID" value="TraesWEE_scaffold_005449_01G000200"/>
</dbReference>
<dbReference type="OrthoDB" id="591320at2759"/>
<dbReference type="PANTHER" id="PTHR33085">
    <property type="entry name" value="OS12G0113100 PROTEIN-RELATED"/>
    <property type="match status" value="1"/>
</dbReference>
<dbReference type="Gramene" id="TraesCLE_scaffold_006618_01G000100.1">
    <property type="protein sequence ID" value="TraesCLE_scaffold_006618_01G000100.1"/>
    <property type="gene ID" value="TraesCLE_scaffold_006618_01G000100"/>
</dbReference>
<dbReference type="Gramene" id="TraesPARA_EIv1.0_0183390.1">
    <property type="protein sequence ID" value="TraesPARA_EIv1.0_0183390.1.CDS1"/>
    <property type="gene ID" value="TraesPARA_EIv1.0_0183390"/>
</dbReference>
<dbReference type="Gramene" id="TraesROB_scaffold_082358_01G000100.1">
    <property type="protein sequence ID" value="TraesROB_scaffold_082358_01G000100.1"/>
    <property type="gene ID" value="TraesROB_scaffold_082358_01G000100"/>
</dbReference>
<dbReference type="RefSeq" id="XP_044412039.1">
    <property type="nucleotide sequence ID" value="XM_044556104.1"/>
</dbReference>
<dbReference type="RefSeq" id="XP_044412029.1">
    <property type="nucleotide sequence ID" value="XM_044556094.1"/>
</dbReference>
<dbReference type="Gramene" id="TraesMAC1B03G00336270.1">
    <property type="protein sequence ID" value="TraesMAC1B03G00336270.1.CDS1"/>
    <property type="gene ID" value="TraesMAC1B03G00336270"/>
</dbReference>